<sequence length="394" mass="42447">MKDKNSRPKFLIYVLGARFFKQSLRSWEKSAGFTLIELLVVVAIVVIVSVAGFINVTNYRNKQILVNSANQVAAVLHDVQNRSVSQQSGLRWGIRLTNATSSSADTYQTFSGTSYATSSVDRTFYLSNGTQFGEPGNGFSVDEIFSPITGQLGVNKIISLVTGKEDGLVGDIILRSQGTITTRQENGLIGYWHLDEGVATTTYDASGMGNFGSASGTVWISGSNCKAGSCLSFNTPSFQRVLISTSTSLSSRATLTLSAWVYPTGNGGSDTMSTIIQGLSSPAYYLSFNDSVNALSCYWYGTTPAGYHTTSNNSVPLNQWSHLVCVWDGSNINQYINGLLASTTSVTGVGISPTLVVIGAETTARQFQGTIDEVRIYNRALTSTEILNLYNDLK</sequence>
<dbReference type="InterPro" id="IPR013320">
    <property type="entry name" value="ConA-like_dom_sf"/>
</dbReference>
<dbReference type="Gene3D" id="3.30.700.10">
    <property type="entry name" value="Glycoprotein, Type 4 Pilin"/>
    <property type="match status" value="1"/>
</dbReference>
<keyword evidence="2" id="KW-1015">Disulfide bond</keyword>
<dbReference type="InterPro" id="IPR045584">
    <property type="entry name" value="Pilin-like"/>
</dbReference>
<feature type="transmembrane region" description="Helical" evidence="3">
    <location>
        <begin position="31"/>
        <end position="54"/>
    </location>
</feature>
<dbReference type="EMBL" id="LCPF01000001">
    <property type="protein sequence ID" value="KKU91399.1"/>
    <property type="molecule type" value="Genomic_DNA"/>
</dbReference>
<dbReference type="PANTHER" id="PTHR42535:SF2">
    <property type="entry name" value="CHROMOSOME UNDETERMINED SCAFFOLD_146, WHOLE GENOME SHOTGUN SEQUENCE"/>
    <property type="match status" value="1"/>
</dbReference>
<evidence type="ECO:0000256" key="2">
    <source>
        <dbReference type="ARBA" id="ARBA00023157"/>
    </source>
</evidence>
<dbReference type="Pfam" id="PF07963">
    <property type="entry name" value="N_methyl"/>
    <property type="match status" value="1"/>
</dbReference>
<feature type="domain" description="LamG-like jellyroll fold" evidence="4">
    <location>
        <begin position="253"/>
        <end position="384"/>
    </location>
</feature>
<proteinExistence type="predicted"/>
<keyword evidence="3" id="KW-1133">Transmembrane helix</keyword>
<dbReference type="PANTHER" id="PTHR42535">
    <property type="entry name" value="OOKINETE PROTEIN, PUTATIVE-RELATED"/>
    <property type="match status" value="1"/>
</dbReference>
<organism evidence="5 6">
    <name type="scientific">Candidatus Jorgensenbacteria bacterium GW2011_GWA1_48_11</name>
    <dbReference type="NCBI Taxonomy" id="1618660"/>
    <lineage>
        <taxon>Bacteria</taxon>
        <taxon>Candidatus Joergenseniibacteriota</taxon>
    </lineage>
</organism>
<protein>
    <submittedName>
        <fullName evidence="5">LamG domain protein jellyroll fold domain protein</fullName>
    </submittedName>
</protein>
<comment type="caution">
    <text evidence="5">The sequence shown here is derived from an EMBL/GenBank/DDBJ whole genome shotgun (WGS) entry which is preliminary data.</text>
</comment>
<dbReference type="SMART" id="SM00560">
    <property type="entry name" value="LamGL"/>
    <property type="match status" value="1"/>
</dbReference>
<dbReference type="Proteomes" id="UP000034956">
    <property type="component" value="Unassembled WGS sequence"/>
</dbReference>
<reference evidence="5 6" key="1">
    <citation type="journal article" date="2015" name="Nature">
        <title>rRNA introns, odd ribosomes, and small enigmatic genomes across a large radiation of phyla.</title>
        <authorList>
            <person name="Brown C.T."/>
            <person name="Hug L.A."/>
            <person name="Thomas B.C."/>
            <person name="Sharon I."/>
            <person name="Castelle C.J."/>
            <person name="Singh A."/>
            <person name="Wilkins M.J."/>
            <person name="Williams K.H."/>
            <person name="Banfield J.F."/>
        </authorList>
    </citation>
    <scope>NUCLEOTIDE SEQUENCE [LARGE SCALE GENOMIC DNA]</scope>
</reference>
<evidence type="ECO:0000256" key="3">
    <source>
        <dbReference type="SAM" id="Phobius"/>
    </source>
</evidence>
<dbReference type="NCBIfam" id="TIGR02532">
    <property type="entry name" value="IV_pilin_GFxxxE"/>
    <property type="match status" value="1"/>
</dbReference>
<keyword evidence="3" id="KW-0472">Membrane</keyword>
<keyword evidence="3" id="KW-0812">Transmembrane</keyword>
<dbReference type="SUPFAM" id="SSF49899">
    <property type="entry name" value="Concanavalin A-like lectins/glucanases"/>
    <property type="match status" value="1"/>
</dbReference>
<gene>
    <name evidence="5" type="ORF">UY23_C0001G0004</name>
</gene>
<evidence type="ECO:0000313" key="5">
    <source>
        <dbReference type="EMBL" id="KKU91399.1"/>
    </source>
</evidence>
<dbReference type="InterPro" id="IPR012902">
    <property type="entry name" value="N_methyl_site"/>
</dbReference>
<dbReference type="AlphaFoldDB" id="A0A0G1UBA3"/>
<evidence type="ECO:0000256" key="1">
    <source>
        <dbReference type="ARBA" id="ARBA00022729"/>
    </source>
</evidence>
<accession>A0A0G1UBA3</accession>
<dbReference type="SUPFAM" id="SSF54523">
    <property type="entry name" value="Pili subunits"/>
    <property type="match status" value="1"/>
</dbReference>
<dbReference type="Pfam" id="PF13385">
    <property type="entry name" value="Laminin_G_3"/>
    <property type="match status" value="1"/>
</dbReference>
<dbReference type="InterPro" id="IPR006558">
    <property type="entry name" value="LamG-like"/>
</dbReference>
<dbReference type="PROSITE" id="PS00409">
    <property type="entry name" value="PROKAR_NTER_METHYL"/>
    <property type="match status" value="1"/>
</dbReference>
<evidence type="ECO:0000313" key="6">
    <source>
        <dbReference type="Proteomes" id="UP000034956"/>
    </source>
</evidence>
<dbReference type="Gene3D" id="2.60.120.200">
    <property type="match status" value="1"/>
</dbReference>
<evidence type="ECO:0000259" key="4">
    <source>
        <dbReference type="SMART" id="SM00560"/>
    </source>
</evidence>
<name>A0A0G1UBA3_9BACT</name>
<keyword evidence="1" id="KW-0732">Signal</keyword>